<dbReference type="Pfam" id="PF05485">
    <property type="entry name" value="THAP"/>
    <property type="match status" value="1"/>
</dbReference>
<evidence type="ECO:0000259" key="5">
    <source>
        <dbReference type="Pfam" id="PF05485"/>
    </source>
</evidence>
<reference evidence="6" key="1">
    <citation type="submission" date="2021-07" db="EMBL/GenBank/DDBJ databases">
        <authorList>
            <person name="Catto M.A."/>
            <person name="Jacobson A."/>
            <person name="Kennedy G."/>
            <person name="Labadie P."/>
            <person name="Hunt B.G."/>
            <person name="Srinivasan R."/>
        </authorList>
    </citation>
    <scope>NUCLEOTIDE SEQUENCE</scope>
    <source>
        <strain evidence="6">PL_HMW_Pooled</strain>
        <tissue evidence="6">Head</tissue>
    </source>
</reference>
<dbReference type="SUPFAM" id="SSF57716">
    <property type="entry name" value="Glucocorticoid receptor-like (DNA-binding domain)"/>
    <property type="match status" value="1"/>
</dbReference>
<keyword evidence="7" id="KW-1185">Reference proteome</keyword>
<keyword evidence="3" id="KW-0862">Zinc</keyword>
<dbReference type="InterPro" id="IPR006612">
    <property type="entry name" value="THAP_Znf"/>
</dbReference>
<evidence type="ECO:0000256" key="3">
    <source>
        <dbReference type="ARBA" id="ARBA00022833"/>
    </source>
</evidence>
<gene>
    <name evidence="6" type="ORF">KUF71_009534</name>
</gene>
<reference evidence="6" key="2">
    <citation type="journal article" date="2023" name="BMC Genomics">
        <title>Pest status, molecular evolution, and epigenetic factors derived from the genome assembly of Frankliniella fusca, a thysanopteran phytovirus vector.</title>
        <authorList>
            <person name="Catto M.A."/>
            <person name="Labadie P.E."/>
            <person name="Jacobson A.L."/>
            <person name="Kennedy G.G."/>
            <person name="Srinivasan R."/>
            <person name="Hunt B.G."/>
        </authorList>
    </citation>
    <scope>NUCLEOTIDE SEQUENCE</scope>
    <source>
        <strain evidence="6">PL_HMW_Pooled</strain>
    </source>
</reference>
<proteinExistence type="predicted"/>
<comment type="caution">
    <text evidence="6">The sequence shown here is derived from an EMBL/GenBank/DDBJ whole genome shotgun (WGS) entry which is preliminary data.</text>
</comment>
<dbReference type="Proteomes" id="UP001219518">
    <property type="component" value="Unassembled WGS sequence"/>
</dbReference>
<evidence type="ECO:0000313" key="6">
    <source>
        <dbReference type="EMBL" id="KAK3920247.1"/>
    </source>
</evidence>
<organism evidence="6 7">
    <name type="scientific">Frankliniella fusca</name>
    <dbReference type="NCBI Taxonomy" id="407009"/>
    <lineage>
        <taxon>Eukaryota</taxon>
        <taxon>Metazoa</taxon>
        <taxon>Ecdysozoa</taxon>
        <taxon>Arthropoda</taxon>
        <taxon>Hexapoda</taxon>
        <taxon>Insecta</taxon>
        <taxon>Pterygota</taxon>
        <taxon>Neoptera</taxon>
        <taxon>Paraneoptera</taxon>
        <taxon>Thysanoptera</taxon>
        <taxon>Terebrantia</taxon>
        <taxon>Thripoidea</taxon>
        <taxon>Thripidae</taxon>
        <taxon>Frankliniella</taxon>
    </lineage>
</organism>
<keyword evidence="4" id="KW-0238">DNA-binding</keyword>
<accession>A0AAE1HFD7</accession>
<dbReference type="GO" id="GO:0008270">
    <property type="term" value="F:zinc ion binding"/>
    <property type="evidence" value="ECO:0007669"/>
    <property type="project" value="UniProtKB-KW"/>
</dbReference>
<dbReference type="GO" id="GO:0003677">
    <property type="term" value="F:DNA binding"/>
    <property type="evidence" value="ECO:0007669"/>
    <property type="project" value="UniProtKB-KW"/>
</dbReference>
<evidence type="ECO:0000256" key="2">
    <source>
        <dbReference type="ARBA" id="ARBA00022771"/>
    </source>
</evidence>
<dbReference type="AlphaFoldDB" id="A0AAE1HFD7"/>
<evidence type="ECO:0000313" key="7">
    <source>
        <dbReference type="Proteomes" id="UP001219518"/>
    </source>
</evidence>
<keyword evidence="2" id="KW-0863">Zinc-finger</keyword>
<evidence type="ECO:0000256" key="1">
    <source>
        <dbReference type="ARBA" id="ARBA00022723"/>
    </source>
</evidence>
<sequence length="151" mass="17191">EYGAGACKLRPHGALVSQQTNLNVETAFSRSDRCQTAAYKTGDYLEMSSQCAAFGCKKRTHAHKFPKDEERRKKWIIAIKREFFKPTRSPWFARIISYPRIMSLSSVTQCNYNEIRVILVLQVVSSLCNSDVAAMLLAQRPHPKRSLNRPA</sequence>
<feature type="non-terminal residue" evidence="6">
    <location>
        <position position="151"/>
    </location>
</feature>
<name>A0AAE1HFD7_9NEOP</name>
<evidence type="ECO:0000256" key="4">
    <source>
        <dbReference type="ARBA" id="ARBA00023125"/>
    </source>
</evidence>
<protein>
    <submittedName>
        <fullName evidence="6">THAP domain-containing protein 1</fullName>
    </submittedName>
</protein>
<keyword evidence="1" id="KW-0479">Metal-binding</keyword>
<dbReference type="EMBL" id="JAHWGI010000990">
    <property type="protein sequence ID" value="KAK3920247.1"/>
    <property type="molecule type" value="Genomic_DNA"/>
</dbReference>
<feature type="domain" description="THAP-type" evidence="5">
    <location>
        <begin position="51"/>
        <end position="89"/>
    </location>
</feature>